<sequence length="69" mass="7657">MPVFKHLAEGEKPADPDRYILIEVIHEPAIGTQYTVTGKVLIGVANRPAVSQATHSKMHADGLWNWPRP</sequence>
<proteinExistence type="predicted"/>
<dbReference type="RefSeq" id="WP_152717095.1">
    <property type="nucleotide sequence ID" value="NZ_VOSJ01000363.1"/>
</dbReference>
<keyword evidence="2" id="KW-1185">Reference proteome</keyword>
<dbReference type="OrthoDB" id="9931363at2"/>
<dbReference type="Proteomes" id="UP000403266">
    <property type="component" value="Unassembled WGS sequence"/>
</dbReference>
<name>A0A5N7MTB6_9HYPH</name>
<dbReference type="EMBL" id="VOSK01000333">
    <property type="protein sequence ID" value="MPR30242.1"/>
    <property type="molecule type" value="Genomic_DNA"/>
</dbReference>
<evidence type="ECO:0000313" key="1">
    <source>
        <dbReference type="EMBL" id="MPR30242.1"/>
    </source>
</evidence>
<evidence type="ECO:0000313" key="2">
    <source>
        <dbReference type="Proteomes" id="UP000403266"/>
    </source>
</evidence>
<protein>
    <submittedName>
        <fullName evidence="1">Uncharacterized protein</fullName>
    </submittedName>
</protein>
<reference evidence="1 2" key="1">
    <citation type="journal article" date="2019" name="Syst. Appl. Microbiol.">
        <title>Microvirga tunisiensis sp. nov., a root nodule symbiotic bacterium isolated from Lupinus micranthus and L. luteus grown in Northern Tunisia.</title>
        <authorList>
            <person name="Msaddak A."/>
            <person name="Rejili M."/>
            <person name="Duran D."/>
            <person name="Mars M."/>
            <person name="Palacios J.M."/>
            <person name="Ruiz-Argueso T."/>
            <person name="Rey L."/>
            <person name="Imperial J."/>
        </authorList>
    </citation>
    <scope>NUCLEOTIDE SEQUENCE [LARGE SCALE GENOMIC DNA]</scope>
    <source>
        <strain evidence="1 2">Lmie10</strain>
    </source>
</reference>
<comment type="caution">
    <text evidence="1">The sequence shown here is derived from an EMBL/GenBank/DDBJ whole genome shotgun (WGS) entry which is preliminary data.</text>
</comment>
<accession>A0A5N7MTB6</accession>
<organism evidence="1 2">
    <name type="scientific">Microvirga tunisiensis</name>
    <dbReference type="NCBI Taxonomy" id="2108360"/>
    <lineage>
        <taxon>Bacteria</taxon>
        <taxon>Pseudomonadati</taxon>
        <taxon>Pseudomonadota</taxon>
        <taxon>Alphaproteobacteria</taxon>
        <taxon>Hyphomicrobiales</taxon>
        <taxon>Methylobacteriaceae</taxon>
        <taxon>Microvirga</taxon>
    </lineage>
</organism>
<gene>
    <name evidence="1" type="ORF">FS320_35695</name>
</gene>
<dbReference type="AlphaFoldDB" id="A0A5N7MTB6"/>